<dbReference type="GO" id="GO:0006457">
    <property type="term" value="P:protein folding"/>
    <property type="evidence" value="ECO:0007669"/>
    <property type="project" value="TreeGrafter"/>
</dbReference>
<reference evidence="5" key="2">
    <citation type="submission" date="2016-11" db="UniProtKB">
        <authorList>
            <consortium name="WormBaseParasite"/>
        </authorList>
    </citation>
    <scope>IDENTIFICATION</scope>
</reference>
<evidence type="ECO:0000256" key="2">
    <source>
        <dbReference type="SAM" id="MobiDB-lite"/>
    </source>
</evidence>
<accession>A0A1I7VGI7</accession>
<organism evidence="4 5">
    <name type="scientific">Loa loa</name>
    <name type="common">Eye worm</name>
    <name type="synonym">Filaria loa</name>
    <dbReference type="NCBI Taxonomy" id="7209"/>
    <lineage>
        <taxon>Eukaryota</taxon>
        <taxon>Metazoa</taxon>
        <taxon>Ecdysozoa</taxon>
        <taxon>Nematoda</taxon>
        <taxon>Chromadorea</taxon>
        <taxon>Rhabditida</taxon>
        <taxon>Spirurina</taxon>
        <taxon>Spiruromorpha</taxon>
        <taxon>Filarioidea</taxon>
        <taxon>Onchocercidae</taxon>
        <taxon>Loa</taxon>
    </lineage>
</organism>
<evidence type="ECO:0000256" key="1">
    <source>
        <dbReference type="ARBA" id="ARBA00025733"/>
    </source>
</evidence>
<dbReference type="InterPro" id="IPR008978">
    <property type="entry name" value="HSP20-like_chaperone"/>
</dbReference>
<dbReference type="Gene3D" id="2.60.40.790">
    <property type="match status" value="1"/>
</dbReference>
<feature type="region of interest" description="Disordered" evidence="2">
    <location>
        <begin position="138"/>
        <end position="198"/>
    </location>
</feature>
<dbReference type="GO" id="GO:0051087">
    <property type="term" value="F:protein-folding chaperone binding"/>
    <property type="evidence" value="ECO:0007669"/>
    <property type="project" value="TreeGrafter"/>
</dbReference>
<dbReference type="GO" id="GO:0051131">
    <property type="term" value="P:chaperone-mediated protein complex assembly"/>
    <property type="evidence" value="ECO:0007669"/>
    <property type="project" value="TreeGrafter"/>
</dbReference>
<protein>
    <submittedName>
        <fullName evidence="5">CS domain-containing protein</fullName>
    </submittedName>
</protein>
<feature type="compositionally biased region" description="Basic and acidic residues" evidence="2">
    <location>
        <begin position="179"/>
        <end position="194"/>
    </location>
</feature>
<keyword evidence="4" id="KW-1185">Reference proteome</keyword>
<dbReference type="InterPro" id="IPR007052">
    <property type="entry name" value="CS_dom"/>
</dbReference>
<name>A0A1I7VGI7_LOALO</name>
<dbReference type="SUPFAM" id="SSF49764">
    <property type="entry name" value="HSP20-like chaperones"/>
    <property type="match status" value="1"/>
</dbReference>
<dbReference type="WBParaSite" id="EN70_2305">
    <property type="protein sequence ID" value="EN70_2305"/>
    <property type="gene ID" value="EN70_2305"/>
</dbReference>
<feature type="compositionally biased region" description="Acidic residues" evidence="2">
    <location>
        <begin position="145"/>
        <end position="168"/>
    </location>
</feature>
<dbReference type="eggNOG" id="KOG3158">
    <property type="taxonomic scope" value="Eukaryota"/>
</dbReference>
<reference evidence="4" key="1">
    <citation type="submission" date="2012-04" db="EMBL/GenBank/DDBJ databases">
        <title>The Genome Sequence of Loa loa.</title>
        <authorList>
            <consortium name="The Broad Institute Genome Sequencing Platform"/>
            <consortium name="Broad Institute Genome Sequencing Center for Infectious Disease"/>
            <person name="Nutman T.B."/>
            <person name="Fink D.L."/>
            <person name="Russ C."/>
            <person name="Young S."/>
            <person name="Zeng Q."/>
            <person name="Gargeya S."/>
            <person name="Alvarado L."/>
            <person name="Berlin A."/>
            <person name="Chapman S.B."/>
            <person name="Chen Z."/>
            <person name="Freedman E."/>
            <person name="Gellesch M."/>
            <person name="Goldberg J."/>
            <person name="Griggs A."/>
            <person name="Gujja S."/>
            <person name="Heilman E.R."/>
            <person name="Heiman D."/>
            <person name="Howarth C."/>
            <person name="Mehta T."/>
            <person name="Neiman D."/>
            <person name="Pearson M."/>
            <person name="Roberts A."/>
            <person name="Saif S."/>
            <person name="Shea T."/>
            <person name="Shenoy N."/>
            <person name="Sisk P."/>
            <person name="Stolte C."/>
            <person name="Sykes S."/>
            <person name="White J."/>
            <person name="Yandava C."/>
            <person name="Haas B."/>
            <person name="Henn M.R."/>
            <person name="Nusbaum C."/>
            <person name="Birren B."/>
        </authorList>
    </citation>
    <scope>NUCLEOTIDE SEQUENCE [LARGE SCALE GENOMIC DNA]</scope>
</reference>
<dbReference type="FunFam" id="2.60.40.790:FF:000013">
    <property type="entry name" value="Very-long-chain (3R)-3-hydroxyacyl-CoA dehydratase"/>
    <property type="match status" value="1"/>
</dbReference>
<evidence type="ECO:0000313" key="4">
    <source>
        <dbReference type="Proteomes" id="UP000095285"/>
    </source>
</evidence>
<dbReference type="InterPro" id="IPR045250">
    <property type="entry name" value="p23-like"/>
</dbReference>
<evidence type="ECO:0000259" key="3">
    <source>
        <dbReference type="PROSITE" id="PS51203"/>
    </source>
</evidence>
<dbReference type="GO" id="GO:0005829">
    <property type="term" value="C:cytosol"/>
    <property type="evidence" value="ECO:0007669"/>
    <property type="project" value="TreeGrafter"/>
</dbReference>
<dbReference type="Proteomes" id="UP000095285">
    <property type="component" value="Unassembled WGS sequence"/>
</dbReference>
<dbReference type="PANTHER" id="PTHR22932">
    <property type="entry name" value="TELOMERASE-BINDING PROTEIN P23 HSP90 CO-CHAPERONE"/>
    <property type="match status" value="1"/>
</dbReference>
<evidence type="ECO:0000313" key="5">
    <source>
        <dbReference type="WBParaSite" id="EN70_2305"/>
    </source>
</evidence>
<dbReference type="STRING" id="7209.A0A1I7VGI7"/>
<dbReference type="CDD" id="cd06465">
    <property type="entry name" value="p23_hB-ind1_like"/>
    <property type="match status" value="1"/>
</dbReference>
<feature type="domain" description="CS" evidence="3">
    <location>
        <begin position="9"/>
        <end position="94"/>
    </location>
</feature>
<proteinExistence type="inferred from homology"/>
<sequence length="247" mass="27863">MTNSTTATAMHPLVQWAQRDKLLYLTVEIDNVADLQITEKSLHVKGTYGGNKTLYEANLDFYAGVKTDYRKIANGRHLELVINKETPCWWPRLAKSSAKLPWVKVDFNKWKDEDEDEDDMNSGDLDFQNYMSKLDAGGAGAPNLDDFDDDDDKDEDDDDMPDLEDVDDEAKAGAAAEEEEKKDKVEAGDKEKGVIRMKLSSTQHEKLVDGCIFHRGSAKNLRVSGKGKVEDEVLEEKYHKRGSCVVR</sequence>
<dbReference type="PROSITE" id="PS51203">
    <property type="entry name" value="CS"/>
    <property type="match status" value="1"/>
</dbReference>
<dbReference type="GO" id="GO:0051879">
    <property type="term" value="F:Hsp90 protein binding"/>
    <property type="evidence" value="ECO:0007669"/>
    <property type="project" value="InterPro"/>
</dbReference>
<dbReference type="PANTHER" id="PTHR22932:SF1">
    <property type="entry name" value="CO-CHAPERONE PROTEIN DAF-41"/>
    <property type="match status" value="1"/>
</dbReference>
<dbReference type="AlphaFoldDB" id="A0A1I7VGI7"/>
<comment type="similarity">
    <text evidence="1">Belongs to the p23/wos2 family.</text>
</comment>
<dbReference type="GO" id="GO:0005634">
    <property type="term" value="C:nucleus"/>
    <property type="evidence" value="ECO:0007669"/>
    <property type="project" value="TreeGrafter"/>
</dbReference>